<keyword evidence="2" id="KW-1185">Reference proteome</keyword>
<name>A0A4Z1HPX8_9HELO</name>
<dbReference type="OrthoDB" id="4630416at2759"/>
<accession>A0A4Z1HPX8</accession>
<protein>
    <submittedName>
        <fullName evidence="1">Uncharacterized protein</fullName>
    </submittedName>
</protein>
<comment type="caution">
    <text evidence="1">The sequence shown here is derived from an EMBL/GenBank/DDBJ whole genome shotgun (WGS) entry which is preliminary data.</text>
</comment>
<dbReference type="Proteomes" id="UP000297452">
    <property type="component" value="Unassembled WGS sequence"/>
</dbReference>
<reference evidence="1 2" key="1">
    <citation type="submission" date="2017-12" db="EMBL/GenBank/DDBJ databases">
        <title>Comparative genomics of Botrytis spp.</title>
        <authorList>
            <person name="Valero-Jimenez C.A."/>
            <person name="Tapia P."/>
            <person name="Veloso J."/>
            <person name="Silva-Moreno E."/>
            <person name="Staats M."/>
            <person name="Valdes J.H."/>
            <person name="Van Kan J.A.L."/>
        </authorList>
    </citation>
    <scope>NUCLEOTIDE SEQUENCE [LARGE SCALE GENOMIC DNA]</scope>
    <source>
        <strain evidence="1 2">MUCL2120</strain>
    </source>
</reference>
<sequence length="276" mass="31048">MSNPEKFLRETFLKVLDSKTENAVFMTIDSLVAEILKSALSLAVGRTVPAVKDRLQKIHQIRGKSIRKAREAMKNACDIISEAHDDVIRASDDKTWDVTGDWHISCLEMEKRWSTPLALRIYSQESDGQCHLFGEFNFGGVSGLFRFEQRLPTVEKKSARLADPNVKREKITFGKAEKEKKDDNDEDIKCASPNAKRLGCKFTAEAFSFPSAEKPSLHNSTWNHRWRGKYKIDSEPVPGQYLCSVTFSEPLGTTLTGTFGGDLLQTLEGGYGLHRC</sequence>
<dbReference type="EMBL" id="PQXJ01000460">
    <property type="protein sequence ID" value="TGO48750.1"/>
    <property type="molecule type" value="Genomic_DNA"/>
</dbReference>
<dbReference type="AlphaFoldDB" id="A0A4Z1HPX8"/>
<evidence type="ECO:0000313" key="2">
    <source>
        <dbReference type="Proteomes" id="UP000297452"/>
    </source>
</evidence>
<gene>
    <name evidence="1" type="ORF">BOTNAR_0460g00020</name>
</gene>
<evidence type="ECO:0000313" key="1">
    <source>
        <dbReference type="EMBL" id="TGO48750.1"/>
    </source>
</evidence>
<proteinExistence type="predicted"/>
<organism evidence="1 2">
    <name type="scientific">Botryotinia narcissicola</name>
    <dbReference type="NCBI Taxonomy" id="278944"/>
    <lineage>
        <taxon>Eukaryota</taxon>
        <taxon>Fungi</taxon>
        <taxon>Dikarya</taxon>
        <taxon>Ascomycota</taxon>
        <taxon>Pezizomycotina</taxon>
        <taxon>Leotiomycetes</taxon>
        <taxon>Helotiales</taxon>
        <taxon>Sclerotiniaceae</taxon>
        <taxon>Botryotinia</taxon>
    </lineage>
</organism>